<dbReference type="InterPro" id="IPR047610">
    <property type="entry name" value="ImuA_translesion"/>
</dbReference>
<gene>
    <name evidence="1" type="primary">imuA</name>
    <name evidence="1" type="ORF">FRZ40_13250</name>
</gene>
<evidence type="ECO:0000313" key="2">
    <source>
        <dbReference type="Proteomes" id="UP000321776"/>
    </source>
</evidence>
<dbReference type="PIRSF" id="PIRSF037290">
    <property type="entry name" value="UCP037290"/>
    <property type="match status" value="1"/>
</dbReference>
<reference evidence="1 2" key="1">
    <citation type="journal article" date="2018" name="Int. J. Syst. Evol. Microbiol.">
        <title>Paraburkholderia azotifigens sp. nov., a nitrogen-fixing bacterium isolated from paddy soil.</title>
        <authorList>
            <person name="Choi G.M."/>
            <person name="Im W.T."/>
        </authorList>
    </citation>
    <scope>NUCLEOTIDE SEQUENCE [LARGE SCALE GENOMIC DNA]</scope>
    <source>
        <strain evidence="1 2">NF 2-5-3</strain>
    </source>
</reference>
<evidence type="ECO:0000313" key="1">
    <source>
        <dbReference type="EMBL" id="TXC88475.1"/>
    </source>
</evidence>
<comment type="caution">
    <text evidence="1">The sequence shown here is derived from an EMBL/GenBank/DDBJ whole genome shotgun (WGS) entry which is preliminary data.</text>
</comment>
<dbReference type="RefSeq" id="WP_147234340.1">
    <property type="nucleotide sequence ID" value="NZ_VOQS01000001.1"/>
</dbReference>
<name>A0A5C6VY70_9BURK</name>
<protein>
    <submittedName>
        <fullName evidence="1">Translesion DNA synthesis-associated protein ImuA</fullName>
    </submittedName>
</protein>
<organism evidence="1 2">
    <name type="scientific">Paraburkholderia azotifigens</name>
    <dbReference type="NCBI Taxonomy" id="2057004"/>
    <lineage>
        <taxon>Bacteria</taxon>
        <taxon>Pseudomonadati</taxon>
        <taxon>Pseudomonadota</taxon>
        <taxon>Betaproteobacteria</taxon>
        <taxon>Burkholderiales</taxon>
        <taxon>Burkholderiaceae</taxon>
        <taxon>Paraburkholderia</taxon>
    </lineage>
</organism>
<dbReference type="EMBL" id="VOQS01000001">
    <property type="protein sequence ID" value="TXC88475.1"/>
    <property type="molecule type" value="Genomic_DNA"/>
</dbReference>
<dbReference type="Proteomes" id="UP000321776">
    <property type="component" value="Unassembled WGS sequence"/>
</dbReference>
<sequence length="235" mass="25195">MDTVRTPLPESIHPALWRASQLARGRVSTVDTGYPVLSHELPGGGWPIGALTEVLAQAPGSGEMRLLAPALASLKAPVVLVEPPSDPCIQGLAYSGIPAEQVLLLRAKRSNDQLWSAEQILKASTCGAVLLWQTHVRADSLRRLLLAARSSTSLFFVFRPILSAADASPAELRVAVRPAEDGVKVDIIKRKGPKFEGDLTVNVLPGAALMSKRSRLRRAVVPFEIEARATSDAFA</sequence>
<proteinExistence type="predicted"/>
<dbReference type="InterPro" id="IPR027417">
    <property type="entry name" value="P-loop_NTPase"/>
</dbReference>
<dbReference type="InterPro" id="IPR017166">
    <property type="entry name" value="UCP037290"/>
</dbReference>
<dbReference type="NCBIfam" id="NF033429">
    <property type="entry name" value="ImuA_translesion"/>
    <property type="match status" value="1"/>
</dbReference>
<dbReference type="AlphaFoldDB" id="A0A5C6VY70"/>
<dbReference type="Gene3D" id="3.40.50.300">
    <property type="entry name" value="P-loop containing nucleotide triphosphate hydrolases"/>
    <property type="match status" value="1"/>
</dbReference>
<dbReference type="SUPFAM" id="SSF52540">
    <property type="entry name" value="P-loop containing nucleoside triphosphate hydrolases"/>
    <property type="match status" value="1"/>
</dbReference>
<accession>A0A5C6VY70</accession>